<accession>A0A2A2M5L9</accession>
<evidence type="ECO:0000256" key="2">
    <source>
        <dbReference type="SAM" id="SignalP"/>
    </source>
</evidence>
<comment type="caution">
    <text evidence="3">The sequence shown here is derived from an EMBL/GenBank/DDBJ whole genome shotgun (WGS) entry which is preliminary data.</text>
</comment>
<feature type="region of interest" description="Disordered" evidence="1">
    <location>
        <begin position="59"/>
        <end position="99"/>
    </location>
</feature>
<evidence type="ECO:0000313" key="4">
    <source>
        <dbReference type="Proteomes" id="UP000218231"/>
    </source>
</evidence>
<proteinExistence type="predicted"/>
<evidence type="ECO:0000256" key="1">
    <source>
        <dbReference type="SAM" id="MobiDB-lite"/>
    </source>
</evidence>
<feature type="signal peptide" evidence="2">
    <location>
        <begin position="1"/>
        <end position="16"/>
    </location>
</feature>
<gene>
    <name evidence="3" type="ORF">WR25_08376</name>
</gene>
<dbReference type="AlphaFoldDB" id="A0A2A2M5L9"/>
<dbReference type="EMBL" id="LIAE01004617">
    <property type="protein sequence ID" value="PAV93719.1"/>
    <property type="molecule type" value="Genomic_DNA"/>
</dbReference>
<feature type="chain" id="PRO_5012494371" evidence="2">
    <location>
        <begin position="17"/>
        <end position="99"/>
    </location>
</feature>
<sequence length="99" mass="11146">MGILAAILLALALTLSLRLGRFISTPLLQLRVWLRDPHPYTPGIERQDEIGDLARQLHARLAPPPPPEPEEEDEPDDFDDMPAPKTAPRTKRAGQTRHR</sequence>
<dbReference type="Proteomes" id="UP000218231">
    <property type="component" value="Unassembled WGS sequence"/>
</dbReference>
<feature type="compositionally biased region" description="Basic residues" evidence="1">
    <location>
        <begin position="88"/>
        <end position="99"/>
    </location>
</feature>
<evidence type="ECO:0000313" key="3">
    <source>
        <dbReference type="EMBL" id="PAV93719.1"/>
    </source>
</evidence>
<feature type="compositionally biased region" description="Acidic residues" evidence="1">
    <location>
        <begin position="68"/>
        <end position="80"/>
    </location>
</feature>
<name>A0A2A2M5L9_9BILA</name>
<keyword evidence="2" id="KW-0732">Signal</keyword>
<reference evidence="3 4" key="1">
    <citation type="journal article" date="2017" name="Curr. Biol.">
        <title>Genome architecture and evolution of a unichromosomal asexual nematode.</title>
        <authorList>
            <person name="Fradin H."/>
            <person name="Zegar C."/>
            <person name="Gutwein M."/>
            <person name="Lucas J."/>
            <person name="Kovtun M."/>
            <person name="Corcoran D."/>
            <person name="Baugh L.R."/>
            <person name="Kiontke K."/>
            <person name="Gunsalus K."/>
            <person name="Fitch D.H."/>
            <person name="Piano F."/>
        </authorList>
    </citation>
    <scope>NUCLEOTIDE SEQUENCE [LARGE SCALE GENOMIC DNA]</scope>
    <source>
        <strain evidence="3">PF1309</strain>
    </source>
</reference>
<protein>
    <submittedName>
        <fullName evidence="3">Uncharacterized protein</fullName>
    </submittedName>
</protein>
<keyword evidence="4" id="KW-1185">Reference proteome</keyword>
<organism evidence="3 4">
    <name type="scientific">Diploscapter pachys</name>
    <dbReference type="NCBI Taxonomy" id="2018661"/>
    <lineage>
        <taxon>Eukaryota</taxon>
        <taxon>Metazoa</taxon>
        <taxon>Ecdysozoa</taxon>
        <taxon>Nematoda</taxon>
        <taxon>Chromadorea</taxon>
        <taxon>Rhabditida</taxon>
        <taxon>Rhabditina</taxon>
        <taxon>Rhabditomorpha</taxon>
        <taxon>Rhabditoidea</taxon>
        <taxon>Rhabditidae</taxon>
        <taxon>Diploscapter</taxon>
    </lineage>
</organism>